<dbReference type="RefSeq" id="WP_092036729.1">
    <property type="nucleotide sequence ID" value="NZ_FOOK01000007.1"/>
</dbReference>
<dbReference type="Proteomes" id="UP000198661">
    <property type="component" value="Unassembled WGS sequence"/>
</dbReference>
<dbReference type="GO" id="GO:0005524">
    <property type="term" value="F:ATP binding"/>
    <property type="evidence" value="ECO:0007669"/>
    <property type="project" value="InterPro"/>
</dbReference>
<dbReference type="OrthoDB" id="61127at2"/>
<keyword evidence="2" id="KW-0547">Nucleotide-binding</keyword>
<evidence type="ECO:0000259" key="1">
    <source>
        <dbReference type="SMART" id="SM00382"/>
    </source>
</evidence>
<dbReference type="GO" id="GO:0006260">
    <property type="term" value="P:DNA replication"/>
    <property type="evidence" value="ECO:0007669"/>
    <property type="project" value="TreeGrafter"/>
</dbReference>
<keyword evidence="2" id="KW-0347">Helicase</keyword>
<dbReference type="EMBL" id="FOOK01000007">
    <property type="protein sequence ID" value="SFF86726.1"/>
    <property type="molecule type" value="Genomic_DNA"/>
</dbReference>
<evidence type="ECO:0000313" key="2">
    <source>
        <dbReference type="EMBL" id="SFF86726.1"/>
    </source>
</evidence>
<dbReference type="NCBIfam" id="NF006505">
    <property type="entry name" value="PRK08939.1"/>
    <property type="match status" value="1"/>
</dbReference>
<dbReference type="InterPro" id="IPR003593">
    <property type="entry name" value="AAA+_ATPase"/>
</dbReference>
<reference evidence="2 3" key="1">
    <citation type="submission" date="2016-10" db="EMBL/GenBank/DDBJ databases">
        <authorList>
            <person name="de Groot N.N."/>
        </authorList>
    </citation>
    <scope>NUCLEOTIDE SEQUENCE [LARGE SCALE GENOMIC DNA]</scope>
    <source>
        <strain evidence="2 3">DSM 44945</strain>
    </source>
</reference>
<feature type="domain" description="AAA+ ATPase" evidence="1">
    <location>
        <begin position="158"/>
        <end position="293"/>
    </location>
</feature>
<dbReference type="Pfam" id="PF07319">
    <property type="entry name" value="DnaI_N"/>
    <property type="match status" value="1"/>
</dbReference>
<name>A0A1I2MBH5_9BACL</name>
<evidence type="ECO:0000313" key="3">
    <source>
        <dbReference type="Proteomes" id="UP000198661"/>
    </source>
</evidence>
<dbReference type="AlphaFoldDB" id="A0A1I2MBH5"/>
<keyword evidence="3" id="KW-1185">Reference proteome</keyword>
<dbReference type="STRING" id="201973.SAMN04488025_10718"/>
<dbReference type="PANTHER" id="PTHR30050:SF8">
    <property type="entry name" value="PRIMOSOMAL PROTEIN DNAI"/>
    <property type="match status" value="1"/>
</dbReference>
<dbReference type="SUPFAM" id="SSF52540">
    <property type="entry name" value="P-loop containing nucleoside triphosphate hydrolases"/>
    <property type="match status" value="1"/>
</dbReference>
<gene>
    <name evidence="2" type="ORF">SAMN04488025_10718</name>
</gene>
<dbReference type="SMART" id="SM00382">
    <property type="entry name" value="AAA"/>
    <property type="match status" value="1"/>
</dbReference>
<dbReference type="InterPro" id="IPR027417">
    <property type="entry name" value="P-loop_NTPase"/>
</dbReference>
<dbReference type="CDD" id="cd00009">
    <property type="entry name" value="AAA"/>
    <property type="match status" value="1"/>
</dbReference>
<dbReference type="GO" id="GO:0004386">
    <property type="term" value="F:helicase activity"/>
    <property type="evidence" value="ECO:0007669"/>
    <property type="project" value="UniProtKB-KW"/>
</dbReference>
<dbReference type="InterPro" id="IPR009928">
    <property type="entry name" value="DnaI_N"/>
</dbReference>
<dbReference type="InterPro" id="IPR002611">
    <property type="entry name" value="IstB_ATP-bd"/>
</dbReference>
<sequence length="313" mass="36024">MNRIDRYTGEWLKRMPGRKGMDARVESWLSHPAVTRFLRDHPQVSKKTLVRSLARVRQFVQEQENCAKCPGLDNCPNLVRGHAGRLVYSGGYVDLMMKPCDKLKEKTEEEKRNRLIRSHYIPRDILSATFETIIPDAGRTEAIRAAIRFCNAFADGKPERGLYFYGPFGVGKSRIAGAMTRELVRHNVDSLMVYVPDFMREMRDSIQEGSLGDKLDRLKKASVLILDDIGAETLTPWIRDEVLGSILQYRVSEGLPVVYTSNLDLEELEDHLAYSHRGGTERVKARRIMERIRHYVDVYLVEGPNRRLMKEKS</sequence>
<organism evidence="2 3">
    <name type="scientific">Planifilum fulgidum</name>
    <dbReference type="NCBI Taxonomy" id="201973"/>
    <lineage>
        <taxon>Bacteria</taxon>
        <taxon>Bacillati</taxon>
        <taxon>Bacillota</taxon>
        <taxon>Bacilli</taxon>
        <taxon>Bacillales</taxon>
        <taxon>Thermoactinomycetaceae</taxon>
        <taxon>Planifilum</taxon>
    </lineage>
</organism>
<dbReference type="PANTHER" id="PTHR30050">
    <property type="entry name" value="CHROMOSOMAL REPLICATION INITIATOR PROTEIN DNAA"/>
    <property type="match status" value="1"/>
</dbReference>
<proteinExistence type="predicted"/>
<keyword evidence="2" id="KW-0067">ATP-binding</keyword>
<dbReference type="Gene3D" id="3.40.50.300">
    <property type="entry name" value="P-loop containing nucleotide triphosphate hydrolases"/>
    <property type="match status" value="1"/>
</dbReference>
<accession>A0A1I2MBH5</accession>
<keyword evidence="2" id="KW-0378">Hydrolase</keyword>
<dbReference type="Pfam" id="PF01695">
    <property type="entry name" value="IstB_IS21"/>
    <property type="match status" value="1"/>
</dbReference>
<protein>
    <submittedName>
        <fullName evidence="2">Replicative DNA helicase loader DnaI</fullName>
    </submittedName>
</protein>